<gene>
    <name evidence="2" type="ORF">CK203_107355</name>
</gene>
<dbReference type="EMBL" id="QGNW01000916">
    <property type="protein sequence ID" value="RVW58962.1"/>
    <property type="molecule type" value="Genomic_DNA"/>
</dbReference>
<evidence type="ECO:0000256" key="1">
    <source>
        <dbReference type="SAM" id="MobiDB-lite"/>
    </source>
</evidence>
<dbReference type="AlphaFoldDB" id="A0A438FG71"/>
<reference evidence="2 3" key="1">
    <citation type="journal article" date="2018" name="PLoS Genet.">
        <title>Population sequencing reveals clonal diversity and ancestral inbreeding in the grapevine cultivar Chardonnay.</title>
        <authorList>
            <person name="Roach M.J."/>
            <person name="Johnson D.L."/>
            <person name="Bohlmann J."/>
            <person name="van Vuuren H.J."/>
            <person name="Jones S.J."/>
            <person name="Pretorius I.S."/>
            <person name="Schmidt S.A."/>
            <person name="Borneman A.R."/>
        </authorList>
    </citation>
    <scope>NUCLEOTIDE SEQUENCE [LARGE SCALE GENOMIC DNA]</scope>
    <source>
        <strain evidence="3">cv. Chardonnay</strain>
        <tissue evidence="2">Leaf</tissue>
    </source>
</reference>
<proteinExistence type="predicted"/>
<organism evidence="2 3">
    <name type="scientific">Vitis vinifera</name>
    <name type="common">Grape</name>
    <dbReference type="NCBI Taxonomy" id="29760"/>
    <lineage>
        <taxon>Eukaryota</taxon>
        <taxon>Viridiplantae</taxon>
        <taxon>Streptophyta</taxon>
        <taxon>Embryophyta</taxon>
        <taxon>Tracheophyta</taxon>
        <taxon>Spermatophyta</taxon>
        <taxon>Magnoliopsida</taxon>
        <taxon>eudicotyledons</taxon>
        <taxon>Gunneridae</taxon>
        <taxon>Pentapetalae</taxon>
        <taxon>rosids</taxon>
        <taxon>Vitales</taxon>
        <taxon>Vitaceae</taxon>
        <taxon>Viteae</taxon>
        <taxon>Vitis</taxon>
    </lineage>
</organism>
<evidence type="ECO:0000313" key="3">
    <source>
        <dbReference type="Proteomes" id="UP000288805"/>
    </source>
</evidence>
<accession>A0A438FG71</accession>
<sequence length="384" mass="43234">MPKTRGGHTSAPQSSERAAPVRAPLDAPPHLGDSASQSRYHTRRASATPVAPTQIPLRGPPTKKAKTSGPGESSRAPPDSQSQPPSIRRPRPSSPIEGNSDCRSKAFHVESYFEHTTLRQQTDLRDSYILLQRYQPRYFFTIDGRQGILGARQIVEAFHIPYAPADPILFRRWAPLSEWDMVRSLSRGTSSQRTIFRRELPPGMLLVDVVLRTNLFPLQHTVQRRGAILEALFRISEGYYFGPHHLIMAALLHFEEKTLRLSPVAIVERASLLNTGLSYRSISIPQNFPSQGKSLLLHPLQFPRSLYQRQHSSDAPPAVPPTAEPPITIPGSEYRALLASFQTLTTTQTAIMERMDHFQTQQDQQTLILRDIQQHLVLCHQLHL</sequence>
<protein>
    <submittedName>
        <fullName evidence="2">Uncharacterized protein</fullName>
    </submittedName>
</protein>
<evidence type="ECO:0000313" key="2">
    <source>
        <dbReference type="EMBL" id="RVW58962.1"/>
    </source>
</evidence>
<feature type="compositionally biased region" description="Low complexity" evidence="1">
    <location>
        <begin position="73"/>
        <end position="86"/>
    </location>
</feature>
<feature type="region of interest" description="Disordered" evidence="1">
    <location>
        <begin position="1"/>
        <end position="101"/>
    </location>
</feature>
<dbReference type="Proteomes" id="UP000288805">
    <property type="component" value="Unassembled WGS sequence"/>
</dbReference>
<comment type="caution">
    <text evidence="2">The sequence shown here is derived from an EMBL/GenBank/DDBJ whole genome shotgun (WGS) entry which is preliminary data.</text>
</comment>
<name>A0A438FG71_VITVI</name>